<dbReference type="InterPro" id="IPR006976">
    <property type="entry name" value="VanZ-like"/>
</dbReference>
<keyword evidence="1" id="KW-0812">Transmembrane</keyword>
<keyword evidence="1" id="KW-0472">Membrane</keyword>
<proteinExistence type="predicted"/>
<feature type="domain" description="VanZ-like" evidence="2">
    <location>
        <begin position="48"/>
        <end position="169"/>
    </location>
</feature>
<dbReference type="EMBL" id="QOUI01000004">
    <property type="protein sequence ID" value="RCK69890.1"/>
    <property type="molecule type" value="Genomic_DNA"/>
</dbReference>
<gene>
    <name evidence="3" type="ORF">DT076_07610</name>
</gene>
<keyword evidence="1" id="KW-1133">Transmembrane helix</keyword>
<accession>A0A367YVR4</accession>
<dbReference type="Proteomes" id="UP000252770">
    <property type="component" value="Unassembled WGS sequence"/>
</dbReference>
<evidence type="ECO:0000256" key="1">
    <source>
        <dbReference type="SAM" id="Phobius"/>
    </source>
</evidence>
<organism evidence="3 4">
    <name type="scientific">Desertihabitans brevis</name>
    <dbReference type="NCBI Taxonomy" id="2268447"/>
    <lineage>
        <taxon>Bacteria</taxon>
        <taxon>Bacillati</taxon>
        <taxon>Actinomycetota</taxon>
        <taxon>Actinomycetes</taxon>
        <taxon>Propionibacteriales</taxon>
        <taxon>Propionibacteriaceae</taxon>
        <taxon>Desertihabitans</taxon>
    </lineage>
</organism>
<reference evidence="3 4" key="1">
    <citation type="submission" date="2018-07" db="EMBL/GenBank/DDBJ databases">
        <title>Desertimonas flava gen. nov. sp. nov.</title>
        <authorList>
            <person name="Liu S."/>
        </authorList>
    </citation>
    <scope>NUCLEOTIDE SEQUENCE [LARGE SCALE GENOMIC DNA]</scope>
    <source>
        <strain evidence="3 4">16Sb5-5</strain>
    </source>
</reference>
<sequence length="187" mass="19761">MIERFAGTATMVLGALVLGVVLLAVAVAVRRRVGTVAAFARSGLVWSLLVIALVTLVPLDGIDLERPVATAQQVCSLDYGGPAPDGFLFFSGGQRMLNTVLFVPAGAFLVLVATRWRAGWLLAVLGLGVLAAYSVGIEITQLELSRIGRACDVTDIVDNVLGAGLGGVVGALLAVVLRPWRERRRRR</sequence>
<feature type="transmembrane region" description="Helical" evidence="1">
    <location>
        <begin position="96"/>
        <end position="113"/>
    </location>
</feature>
<dbReference type="Pfam" id="PF04892">
    <property type="entry name" value="VanZ"/>
    <property type="match status" value="1"/>
</dbReference>
<feature type="transmembrane region" description="Helical" evidence="1">
    <location>
        <begin position="36"/>
        <end position="57"/>
    </location>
</feature>
<protein>
    <submittedName>
        <fullName evidence="3">VanZ family protein</fullName>
    </submittedName>
</protein>
<keyword evidence="4" id="KW-1185">Reference proteome</keyword>
<evidence type="ECO:0000313" key="4">
    <source>
        <dbReference type="Proteomes" id="UP000252770"/>
    </source>
</evidence>
<dbReference type="AlphaFoldDB" id="A0A367YVR4"/>
<feature type="transmembrane region" description="Helical" evidence="1">
    <location>
        <begin position="120"/>
        <end position="140"/>
    </location>
</feature>
<name>A0A367YVR4_9ACTN</name>
<comment type="caution">
    <text evidence="3">The sequence shown here is derived from an EMBL/GenBank/DDBJ whole genome shotgun (WGS) entry which is preliminary data.</text>
</comment>
<feature type="transmembrane region" description="Helical" evidence="1">
    <location>
        <begin position="160"/>
        <end position="177"/>
    </location>
</feature>
<evidence type="ECO:0000313" key="3">
    <source>
        <dbReference type="EMBL" id="RCK69890.1"/>
    </source>
</evidence>
<feature type="transmembrane region" description="Helical" evidence="1">
    <location>
        <begin position="6"/>
        <end position="29"/>
    </location>
</feature>
<dbReference type="RefSeq" id="WP_114126076.1">
    <property type="nucleotide sequence ID" value="NZ_QOUI01000004.1"/>
</dbReference>
<evidence type="ECO:0000259" key="2">
    <source>
        <dbReference type="Pfam" id="PF04892"/>
    </source>
</evidence>